<dbReference type="Gramene" id="AUR62004569-RA">
    <property type="protein sequence ID" value="AUR62004569-RA:cds"/>
    <property type="gene ID" value="AUR62004569"/>
</dbReference>
<dbReference type="FunFam" id="1.10.10.10:FF:000357">
    <property type="entry name" value="Caffeic acid 3-O-methyltransferase"/>
    <property type="match status" value="1"/>
</dbReference>
<accession>A0A803KZV9</accession>
<dbReference type="OMA" id="PWDIASH"/>
<organism evidence="5 6">
    <name type="scientific">Chenopodium quinoa</name>
    <name type="common">Quinoa</name>
    <dbReference type="NCBI Taxonomy" id="63459"/>
    <lineage>
        <taxon>Eukaryota</taxon>
        <taxon>Viridiplantae</taxon>
        <taxon>Streptophyta</taxon>
        <taxon>Embryophyta</taxon>
        <taxon>Tracheophyta</taxon>
        <taxon>Spermatophyta</taxon>
        <taxon>Magnoliopsida</taxon>
        <taxon>eudicotyledons</taxon>
        <taxon>Gunneridae</taxon>
        <taxon>Pentapetalae</taxon>
        <taxon>Caryophyllales</taxon>
        <taxon>Chenopodiaceae</taxon>
        <taxon>Chenopodioideae</taxon>
        <taxon>Atripliceae</taxon>
        <taxon>Chenopodium</taxon>
    </lineage>
</organism>
<sequence>MGDNNWATSMAKDEENEDQDNFGYALQIVDSIAFPMLDVLGIIARAGPGRQLMSSEIAVSLPGVKDPKTTASMLERMLWLLATYNVVSCTVVEDKDGGVKKRFGLAAVAKYFVPDNDGVSLAPLMRLSQDKVFVDSW</sequence>
<keyword evidence="1" id="KW-0489">Methyltransferase</keyword>
<dbReference type="GO" id="GO:0032259">
    <property type="term" value="P:methylation"/>
    <property type="evidence" value="ECO:0007669"/>
    <property type="project" value="UniProtKB-KW"/>
</dbReference>
<evidence type="ECO:0000313" key="5">
    <source>
        <dbReference type="EnsemblPlants" id="AUR62004569-RA:cds"/>
    </source>
</evidence>
<dbReference type="GO" id="GO:0008168">
    <property type="term" value="F:methyltransferase activity"/>
    <property type="evidence" value="ECO:0007669"/>
    <property type="project" value="UniProtKB-KW"/>
</dbReference>
<dbReference type="InterPro" id="IPR036390">
    <property type="entry name" value="WH_DNA-bd_sf"/>
</dbReference>
<dbReference type="Pfam" id="PF08100">
    <property type="entry name" value="Dimerisation"/>
    <property type="match status" value="1"/>
</dbReference>
<dbReference type="InterPro" id="IPR036388">
    <property type="entry name" value="WH-like_DNA-bd_sf"/>
</dbReference>
<proteinExistence type="predicted"/>
<dbReference type="SUPFAM" id="SSF46785">
    <property type="entry name" value="Winged helix' DNA-binding domain"/>
    <property type="match status" value="1"/>
</dbReference>
<dbReference type="AlphaFoldDB" id="A0A803KZV9"/>
<dbReference type="InterPro" id="IPR012967">
    <property type="entry name" value="COMT_dimerisation"/>
</dbReference>
<evidence type="ECO:0000256" key="3">
    <source>
        <dbReference type="ARBA" id="ARBA00022691"/>
    </source>
</evidence>
<keyword evidence="3" id="KW-0949">S-adenosyl-L-methionine</keyword>
<dbReference type="Proteomes" id="UP000596660">
    <property type="component" value="Unplaced"/>
</dbReference>
<protein>
    <recommendedName>
        <fullName evidence="4">O-methyltransferase dimerisation domain-containing protein</fullName>
    </recommendedName>
</protein>
<reference evidence="5" key="2">
    <citation type="submission" date="2021-03" db="UniProtKB">
        <authorList>
            <consortium name="EnsemblPlants"/>
        </authorList>
    </citation>
    <scope>IDENTIFICATION</scope>
</reference>
<reference evidence="5" key="1">
    <citation type="journal article" date="2017" name="Nature">
        <title>The genome of Chenopodium quinoa.</title>
        <authorList>
            <person name="Jarvis D.E."/>
            <person name="Ho Y.S."/>
            <person name="Lightfoot D.J."/>
            <person name="Schmoeckel S.M."/>
            <person name="Li B."/>
            <person name="Borm T.J.A."/>
            <person name="Ohyanagi H."/>
            <person name="Mineta K."/>
            <person name="Michell C.T."/>
            <person name="Saber N."/>
            <person name="Kharbatia N.M."/>
            <person name="Rupper R.R."/>
            <person name="Sharp A.R."/>
            <person name="Dally N."/>
            <person name="Boughton B.A."/>
            <person name="Woo Y.H."/>
            <person name="Gao G."/>
            <person name="Schijlen E.G.W.M."/>
            <person name="Guo X."/>
            <person name="Momin A.A."/>
            <person name="Negrao S."/>
            <person name="Al-Babili S."/>
            <person name="Gehring C."/>
            <person name="Roessner U."/>
            <person name="Jung C."/>
            <person name="Murphy K."/>
            <person name="Arold S.T."/>
            <person name="Gojobori T."/>
            <person name="van der Linden C.G."/>
            <person name="van Loo E.N."/>
            <person name="Jellen E.N."/>
            <person name="Maughan P.J."/>
            <person name="Tester M."/>
        </authorList>
    </citation>
    <scope>NUCLEOTIDE SEQUENCE [LARGE SCALE GENOMIC DNA]</scope>
    <source>
        <strain evidence="5">cv. PI 614886</strain>
    </source>
</reference>
<dbReference type="EnsemblPlants" id="AUR62004569-RA">
    <property type="protein sequence ID" value="AUR62004569-RA:cds"/>
    <property type="gene ID" value="AUR62004569"/>
</dbReference>
<feature type="domain" description="O-methyltransferase dimerisation" evidence="4">
    <location>
        <begin position="37"/>
        <end position="114"/>
    </location>
</feature>
<evidence type="ECO:0000256" key="2">
    <source>
        <dbReference type="ARBA" id="ARBA00022679"/>
    </source>
</evidence>
<keyword evidence="6" id="KW-1185">Reference proteome</keyword>
<evidence type="ECO:0000313" key="6">
    <source>
        <dbReference type="Proteomes" id="UP000596660"/>
    </source>
</evidence>
<dbReference type="GO" id="GO:0046983">
    <property type="term" value="F:protein dimerization activity"/>
    <property type="evidence" value="ECO:0007669"/>
    <property type="project" value="InterPro"/>
</dbReference>
<dbReference type="Gene3D" id="1.10.10.10">
    <property type="entry name" value="Winged helix-like DNA-binding domain superfamily/Winged helix DNA-binding domain"/>
    <property type="match status" value="1"/>
</dbReference>
<name>A0A803KZV9_CHEQI</name>
<evidence type="ECO:0000259" key="4">
    <source>
        <dbReference type="Pfam" id="PF08100"/>
    </source>
</evidence>
<evidence type="ECO:0000256" key="1">
    <source>
        <dbReference type="ARBA" id="ARBA00022603"/>
    </source>
</evidence>
<keyword evidence="2" id="KW-0808">Transferase</keyword>